<keyword evidence="3" id="KW-1185">Reference proteome</keyword>
<organism evidence="2 3">
    <name type="scientific">Suricata suricatta</name>
    <name type="common">Meerkat</name>
    <dbReference type="NCBI Taxonomy" id="37032"/>
    <lineage>
        <taxon>Eukaryota</taxon>
        <taxon>Metazoa</taxon>
        <taxon>Chordata</taxon>
        <taxon>Craniata</taxon>
        <taxon>Vertebrata</taxon>
        <taxon>Euteleostomi</taxon>
        <taxon>Mammalia</taxon>
        <taxon>Eutheria</taxon>
        <taxon>Laurasiatheria</taxon>
        <taxon>Carnivora</taxon>
        <taxon>Feliformia</taxon>
        <taxon>Herpestidae</taxon>
        <taxon>Suricata</taxon>
    </lineage>
</organism>
<feature type="region of interest" description="Disordered" evidence="1">
    <location>
        <begin position="126"/>
        <end position="197"/>
    </location>
</feature>
<dbReference type="OMA" id="DRPSELW"/>
<feature type="region of interest" description="Disordered" evidence="1">
    <location>
        <begin position="319"/>
        <end position="354"/>
    </location>
</feature>
<proteinExistence type="predicted"/>
<feature type="compositionally biased region" description="Basic and acidic residues" evidence="1">
    <location>
        <begin position="8"/>
        <end position="18"/>
    </location>
</feature>
<reference evidence="2" key="3">
    <citation type="submission" date="2025-09" db="UniProtKB">
        <authorList>
            <consortium name="Ensembl"/>
        </authorList>
    </citation>
    <scope>IDENTIFICATION</scope>
</reference>
<dbReference type="Proteomes" id="UP000472268">
    <property type="component" value="Chromosome 17"/>
</dbReference>
<feature type="region of interest" description="Disordered" evidence="1">
    <location>
        <begin position="1"/>
        <end position="30"/>
    </location>
</feature>
<evidence type="ECO:0000256" key="1">
    <source>
        <dbReference type="SAM" id="MobiDB-lite"/>
    </source>
</evidence>
<sequence length="354" mass="37847">MTRRSSRGTREPEDREPSPRSATRTQPRRRKGFCECCREAFEELHAVSRPRQAAASGCSDHAFPSRPPPNSCSTLAFTNALRPSRPGQHLQSAQHQGFALEAHPYAEVDRVIAQLSHSLVDTPFRAGSPRQLGSPCSDRDLLCPETPPPGRPCHPRAAPPRMKEEDVCQASGTPEQAGTAGSKKAPDEPMGAGKMLGPLASCQELGESVDVIADPPETPVSRSPAHQCLLTSSGSTELSGPDVALVGHKRKMQLPSGNPEKRSGVSRPQASFFVPRATSPCGARTASGRHPVSLPPPDCEYRPLVPLFPWCHPETCLPLSTDGPAEGWTTQPPWPGEESPPRSEGSECPATGPG</sequence>
<accession>A0A673VAS1</accession>
<dbReference type="InterPro" id="IPR038545">
    <property type="entry name" value="Znf_DBF_sf"/>
</dbReference>
<feature type="region of interest" description="Disordered" evidence="1">
    <location>
        <begin position="48"/>
        <end position="70"/>
    </location>
</feature>
<evidence type="ECO:0000313" key="3">
    <source>
        <dbReference type="Proteomes" id="UP000472268"/>
    </source>
</evidence>
<dbReference type="AlphaFoldDB" id="A0A673VAS1"/>
<dbReference type="Ensembl" id="ENSSSUT00005038762.1">
    <property type="protein sequence ID" value="ENSSSUP00005034009.1"/>
    <property type="gene ID" value="ENSSSUG00005021872.1"/>
</dbReference>
<feature type="region of interest" description="Disordered" evidence="1">
    <location>
        <begin position="217"/>
        <end position="294"/>
    </location>
</feature>
<evidence type="ECO:0000313" key="2">
    <source>
        <dbReference type="Ensembl" id="ENSSSUP00005034009.1"/>
    </source>
</evidence>
<reference evidence="2" key="2">
    <citation type="submission" date="2025-08" db="UniProtKB">
        <authorList>
            <consortium name="Ensembl"/>
        </authorList>
    </citation>
    <scope>IDENTIFICATION</scope>
</reference>
<dbReference type="Gene3D" id="6.10.250.3410">
    <property type="entry name" value="DBF zinc finger"/>
    <property type="match status" value="1"/>
</dbReference>
<gene>
    <name evidence="2" type="primary">DBF4B</name>
</gene>
<reference evidence="2 3" key="1">
    <citation type="submission" date="2019-05" db="EMBL/GenBank/DDBJ databases">
        <title>A Chromosome-scale Meerkat (S. suricatta) Genome Assembly.</title>
        <authorList>
            <person name="Dudchenko O."/>
            <person name="Lieberman Aiden E."/>
            <person name="Tung J."/>
            <person name="Barreiro L.B."/>
            <person name="Clutton-Brock T.H."/>
        </authorList>
    </citation>
    <scope>NUCLEOTIDE SEQUENCE [LARGE SCALE GENOMIC DNA]</scope>
</reference>
<feature type="compositionally biased region" description="Low complexity" evidence="1">
    <location>
        <begin position="229"/>
        <end position="240"/>
    </location>
</feature>
<protein>
    <submittedName>
        <fullName evidence="2">Uncharacterized protein</fullName>
    </submittedName>
</protein>
<name>A0A673VAS1_SURSU</name>